<dbReference type="PANTHER" id="PTHR42959">
    <property type="entry name" value="CARBAMOYLTRANSFERASE"/>
    <property type="match status" value="1"/>
</dbReference>
<dbReference type="Pfam" id="PF01300">
    <property type="entry name" value="Sua5_yciO_yrdC"/>
    <property type="match status" value="1"/>
</dbReference>
<dbReference type="InterPro" id="IPR051060">
    <property type="entry name" value="Carbamoyltrans_HypF-like"/>
</dbReference>
<dbReference type="PANTHER" id="PTHR42959:SF1">
    <property type="entry name" value="CARBAMOYLTRANSFERASE HYPF"/>
    <property type="match status" value="1"/>
</dbReference>
<dbReference type="PROSITE" id="PS51163">
    <property type="entry name" value="YRDC"/>
    <property type="match status" value="1"/>
</dbReference>
<evidence type="ECO:0000313" key="3">
    <source>
        <dbReference type="EMBL" id="GAF99695.1"/>
    </source>
</evidence>
<dbReference type="InterPro" id="IPR006070">
    <property type="entry name" value="Sua5-like_dom"/>
</dbReference>
<dbReference type="EMBL" id="BARS01027530">
    <property type="protein sequence ID" value="GAF99695.1"/>
    <property type="molecule type" value="Genomic_DNA"/>
</dbReference>
<dbReference type="Gene3D" id="3.90.870.30">
    <property type="match status" value="1"/>
</dbReference>
<dbReference type="GO" id="GO:0016743">
    <property type="term" value="F:carboxyl- or carbamoyltransferase activity"/>
    <property type="evidence" value="ECO:0007669"/>
    <property type="project" value="TreeGrafter"/>
</dbReference>
<evidence type="ECO:0000256" key="1">
    <source>
        <dbReference type="SAM" id="MobiDB-lite"/>
    </source>
</evidence>
<dbReference type="AlphaFoldDB" id="X0VGM4"/>
<dbReference type="GO" id="GO:0003725">
    <property type="term" value="F:double-stranded RNA binding"/>
    <property type="evidence" value="ECO:0007669"/>
    <property type="project" value="InterPro"/>
</dbReference>
<dbReference type="Gene3D" id="3.30.110.120">
    <property type="match status" value="1"/>
</dbReference>
<accession>X0VGM4</accession>
<dbReference type="GO" id="GO:0008270">
    <property type="term" value="F:zinc ion binding"/>
    <property type="evidence" value="ECO:0007669"/>
    <property type="project" value="InterPro"/>
</dbReference>
<comment type="caution">
    <text evidence="3">The sequence shown here is derived from an EMBL/GenBank/DDBJ whole genome shotgun (WGS) entry which is preliminary data.</text>
</comment>
<name>X0VGM4_9ZZZZ</name>
<feature type="non-terminal residue" evidence="3">
    <location>
        <position position="265"/>
    </location>
</feature>
<sequence length="265" mass="29241">MRDFPMCEECASEYGDPSDRRFHAQPNACPVCGPTLFLNPSRPEWEWSPEKETVPRHHRDEDSSRARDEGIVRAAADLIREGRVVAIKGLGGFQLACDATDEQAVVRLRERKHRWGKPLAIMVAGVDEARELAVIGEKEASLLSGTARPIVLVRMREDAAGVAAPSVAGPLPELGVMLPYTPLHHLLLAEVGRPLVMTSGNLSEEPIAMENAEALERLASIADAFLLHDRGIYSRYDDSVTRVRAGSTEFLRRARGYAPYPLELP</sequence>
<evidence type="ECO:0000259" key="2">
    <source>
        <dbReference type="PROSITE" id="PS51163"/>
    </source>
</evidence>
<gene>
    <name evidence="3" type="ORF">S01H1_43227</name>
</gene>
<feature type="region of interest" description="Disordered" evidence="1">
    <location>
        <begin position="43"/>
        <end position="67"/>
    </location>
</feature>
<reference evidence="3" key="1">
    <citation type="journal article" date="2014" name="Front. Microbiol.">
        <title>High frequency of phylogenetically diverse reductive dehalogenase-homologous genes in deep subseafloor sedimentary metagenomes.</title>
        <authorList>
            <person name="Kawai M."/>
            <person name="Futagami T."/>
            <person name="Toyoda A."/>
            <person name="Takaki Y."/>
            <person name="Nishi S."/>
            <person name="Hori S."/>
            <person name="Arai W."/>
            <person name="Tsubouchi T."/>
            <person name="Morono Y."/>
            <person name="Uchiyama I."/>
            <person name="Ito T."/>
            <person name="Fujiyama A."/>
            <person name="Inagaki F."/>
            <person name="Takami H."/>
        </authorList>
    </citation>
    <scope>NUCLEOTIDE SEQUENCE</scope>
    <source>
        <strain evidence="3">Expedition CK06-06</strain>
    </source>
</reference>
<dbReference type="SUPFAM" id="SSF55821">
    <property type="entry name" value="YrdC/RibB"/>
    <property type="match status" value="1"/>
</dbReference>
<feature type="domain" description="YrdC-like" evidence="2">
    <location>
        <begin position="69"/>
        <end position="256"/>
    </location>
</feature>
<protein>
    <recommendedName>
        <fullName evidence="2">YrdC-like domain-containing protein</fullName>
    </recommendedName>
</protein>
<organism evidence="3">
    <name type="scientific">marine sediment metagenome</name>
    <dbReference type="NCBI Taxonomy" id="412755"/>
    <lineage>
        <taxon>unclassified sequences</taxon>
        <taxon>metagenomes</taxon>
        <taxon>ecological metagenomes</taxon>
    </lineage>
</organism>
<dbReference type="InterPro" id="IPR017945">
    <property type="entry name" value="DHBP_synth_RibB-like_a/b_dom"/>
</dbReference>
<proteinExistence type="predicted"/>
<dbReference type="GO" id="GO:0051604">
    <property type="term" value="P:protein maturation"/>
    <property type="evidence" value="ECO:0007669"/>
    <property type="project" value="TreeGrafter"/>
</dbReference>
<dbReference type="InterPro" id="IPR011125">
    <property type="entry name" value="Znf_HypF"/>
</dbReference>
<dbReference type="Pfam" id="PF07503">
    <property type="entry name" value="zf-HYPF"/>
    <property type="match status" value="1"/>
</dbReference>